<proteinExistence type="predicted"/>
<accession>A0ABV6I4N7</accession>
<dbReference type="EMBL" id="JBHLWE010000031">
    <property type="protein sequence ID" value="MFC0341177.1"/>
    <property type="molecule type" value="Genomic_DNA"/>
</dbReference>
<protein>
    <submittedName>
        <fullName evidence="1">Uncharacterized protein</fullName>
    </submittedName>
</protein>
<organism evidence="1 2">
    <name type="scientific">Paracoccus niistensis</name>
    <dbReference type="NCBI Taxonomy" id="632935"/>
    <lineage>
        <taxon>Bacteria</taxon>
        <taxon>Pseudomonadati</taxon>
        <taxon>Pseudomonadota</taxon>
        <taxon>Alphaproteobacteria</taxon>
        <taxon>Rhodobacterales</taxon>
        <taxon>Paracoccaceae</taxon>
        <taxon>Paracoccus</taxon>
    </lineage>
</organism>
<feature type="non-terminal residue" evidence="1">
    <location>
        <position position="74"/>
    </location>
</feature>
<sequence>MTICWDDYGTEGVHDELISADGQPRPGARALASYLASLDDKALSERVSTAEQVIRLMGITFRVYGDDGGSLDRH</sequence>
<comment type="caution">
    <text evidence="1">The sequence shown here is derived from an EMBL/GenBank/DDBJ whole genome shotgun (WGS) entry which is preliminary data.</text>
</comment>
<dbReference type="Proteomes" id="UP001589799">
    <property type="component" value="Unassembled WGS sequence"/>
</dbReference>
<evidence type="ECO:0000313" key="2">
    <source>
        <dbReference type="Proteomes" id="UP001589799"/>
    </source>
</evidence>
<evidence type="ECO:0000313" key="1">
    <source>
        <dbReference type="EMBL" id="MFC0341177.1"/>
    </source>
</evidence>
<dbReference type="RefSeq" id="WP_377698827.1">
    <property type="nucleotide sequence ID" value="NZ_JBHLWE010000031.1"/>
</dbReference>
<keyword evidence="2" id="KW-1185">Reference proteome</keyword>
<gene>
    <name evidence="1" type="ORF">ACFFII_10415</name>
</gene>
<name>A0ABV6I4N7_9RHOB</name>
<reference evidence="1 2" key="1">
    <citation type="submission" date="2024-09" db="EMBL/GenBank/DDBJ databases">
        <authorList>
            <person name="Sun Q."/>
            <person name="Mori K."/>
        </authorList>
    </citation>
    <scope>NUCLEOTIDE SEQUENCE [LARGE SCALE GENOMIC DNA]</scope>
    <source>
        <strain evidence="1 2">KCTC 22789</strain>
    </source>
</reference>